<keyword evidence="3" id="KW-0238">DNA-binding</keyword>
<evidence type="ECO:0000256" key="2">
    <source>
        <dbReference type="ARBA" id="ARBA00023015"/>
    </source>
</evidence>
<keyword evidence="7" id="KW-1185">Reference proteome</keyword>
<organism evidence="6 7">
    <name type="scientific">Paroceanicella profunda</name>
    <dbReference type="NCBI Taxonomy" id="2579971"/>
    <lineage>
        <taxon>Bacteria</taxon>
        <taxon>Pseudomonadati</taxon>
        <taxon>Pseudomonadota</taxon>
        <taxon>Alphaproteobacteria</taxon>
        <taxon>Rhodobacterales</taxon>
        <taxon>Paracoccaceae</taxon>
        <taxon>Paroceanicella</taxon>
    </lineage>
</organism>
<gene>
    <name evidence="6" type="ORF">FDP22_20855</name>
</gene>
<evidence type="ECO:0000256" key="3">
    <source>
        <dbReference type="ARBA" id="ARBA00023125"/>
    </source>
</evidence>
<dbReference type="RefSeq" id="WP_138576107.1">
    <property type="nucleotide sequence ID" value="NZ_CP040820.1"/>
</dbReference>
<accession>A0A5B8FJE4</accession>
<dbReference type="FunFam" id="1.10.10.10:FF:000001">
    <property type="entry name" value="LysR family transcriptional regulator"/>
    <property type="match status" value="1"/>
</dbReference>
<keyword evidence="2" id="KW-0805">Transcription regulation</keyword>
<evidence type="ECO:0000256" key="1">
    <source>
        <dbReference type="ARBA" id="ARBA00009437"/>
    </source>
</evidence>
<dbReference type="PANTHER" id="PTHR30537">
    <property type="entry name" value="HTH-TYPE TRANSCRIPTIONAL REGULATOR"/>
    <property type="match status" value="1"/>
</dbReference>
<protein>
    <submittedName>
        <fullName evidence="6">LysR family transcriptional regulator</fullName>
    </submittedName>
</protein>
<dbReference type="CDD" id="cd08422">
    <property type="entry name" value="PBP2_CrgA_like"/>
    <property type="match status" value="1"/>
</dbReference>
<keyword evidence="4" id="KW-0804">Transcription</keyword>
<dbReference type="Gene3D" id="1.10.10.10">
    <property type="entry name" value="Winged helix-like DNA-binding domain superfamily/Winged helix DNA-binding domain"/>
    <property type="match status" value="1"/>
</dbReference>
<dbReference type="InterPro" id="IPR005119">
    <property type="entry name" value="LysR_subst-bd"/>
</dbReference>
<dbReference type="EMBL" id="CP040820">
    <property type="protein sequence ID" value="QDL94327.1"/>
    <property type="molecule type" value="Genomic_DNA"/>
</dbReference>
<evidence type="ECO:0000259" key="5">
    <source>
        <dbReference type="PROSITE" id="PS50931"/>
    </source>
</evidence>
<name>A0A5B8FJE4_9RHOB</name>
<dbReference type="InterPro" id="IPR036390">
    <property type="entry name" value="WH_DNA-bd_sf"/>
</dbReference>
<geneLocation type="plasmid" evidence="7">
    <name>pd4m1b</name>
</geneLocation>
<dbReference type="Proteomes" id="UP000305888">
    <property type="component" value="Plasmid pD4M1B"/>
</dbReference>
<dbReference type="InterPro" id="IPR000847">
    <property type="entry name" value="LysR_HTH_N"/>
</dbReference>
<evidence type="ECO:0000256" key="4">
    <source>
        <dbReference type="ARBA" id="ARBA00023163"/>
    </source>
</evidence>
<keyword evidence="6" id="KW-0614">Plasmid</keyword>
<dbReference type="AlphaFoldDB" id="A0A5B8FJE4"/>
<dbReference type="GO" id="GO:0003700">
    <property type="term" value="F:DNA-binding transcription factor activity"/>
    <property type="evidence" value="ECO:0007669"/>
    <property type="project" value="InterPro"/>
</dbReference>
<dbReference type="PROSITE" id="PS50931">
    <property type="entry name" value="HTH_LYSR"/>
    <property type="match status" value="1"/>
</dbReference>
<dbReference type="Pfam" id="PF00126">
    <property type="entry name" value="HTH_1"/>
    <property type="match status" value="1"/>
</dbReference>
<dbReference type="InterPro" id="IPR036388">
    <property type="entry name" value="WH-like_DNA-bd_sf"/>
</dbReference>
<comment type="similarity">
    <text evidence="1">Belongs to the LysR transcriptional regulatory family.</text>
</comment>
<dbReference type="Gene3D" id="3.40.190.290">
    <property type="match status" value="1"/>
</dbReference>
<dbReference type="SUPFAM" id="SSF46785">
    <property type="entry name" value="Winged helix' DNA-binding domain"/>
    <property type="match status" value="1"/>
</dbReference>
<sequence>MGDLEALQVFLSVAEHRSFVAAARHLSMTPPSVTRTVGALEERLGVQLLLRTTRQVSLTSAGAAYAARVGPLVEGLRAAAEDLRERQGETSGLIRINAPMSMGERILPDVISQFRTLYPKVNVSLTLTDRLVDVVADSVDLAIRISGQPRDKLTIWRKLCPVRRVLVAAPRYLEAWGTPREPEDLGEHVCLAYDAEGGAEIWELNRGAVRRRVRAGAELSSNNGDLSARLVENGEGIALLPRFIVEAGLASGTLVTVLDDWSLPELWLTLYYPPYERLPMRIATFSDFFETHVTETHPV</sequence>
<evidence type="ECO:0000313" key="6">
    <source>
        <dbReference type="EMBL" id="QDL94327.1"/>
    </source>
</evidence>
<dbReference type="Pfam" id="PF03466">
    <property type="entry name" value="LysR_substrate"/>
    <property type="match status" value="1"/>
</dbReference>
<reference evidence="6 7" key="1">
    <citation type="submission" date="2019-06" db="EMBL/GenBank/DDBJ databases">
        <title>Genome sequence of Rhodobacteraceae bacterium D4M1.</title>
        <authorList>
            <person name="Cao J."/>
        </authorList>
    </citation>
    <scope>NUCLEOTIDE SEQUENCE [LARGE SCALE GENOMIC DNA]</scope>
    <source>
        <strain evidence="6 7">D4M1</strain>
        <plasmid evidence="7">pd4m1b</plasmid>
    </source>
</reference>
<evidence type="ECO:0000313" key="7">
    <source>
        <dbReference type="Proteomes" id="UP000305888"/>
    </source>
</evidence>
<dbReference type="GO" id="GO:0003677">
    <property type="term" value="F:DNA binding"/>
    <property type="evidence" value="ECO:0007669"/>
    <property type="project" value="UniProtKB-KW"/>
</dbReference>
<dbReference type="OrthoDB" id="9813056at2"/>
<dbReference type="InterPro" id="IPR058163">
    <property type="entry name" value="LysR-type_TF_proteobact-type"/>
</dbReference>
<feature type="domain" description="HTH lysR-type" evidence="5">
    <location>
        <begin position="1"/>
        <end position="59"/>
    </location>
</feature>
<dbReference type="KEGG" id="ppru:FDP22_20855"/>
<proteinExistence type="inferred from homology"/>
<dbReference type="PANTHER" id="PTHR30537:SF5">
    <property type="entry name" value="HTH-TYPE TRANSCRIPTIONAL ACTIVATOR TTDR-RELATED"/>
    <property type="match status" value="1"/>
</dbReference>
<dbReference type="SUPFAM" id="SSF53850">
    <property type="entry name" value="Periplasmic binding protein-like II"/>
    <property type="match status" value="1"/>
</dbReference>